<dbReference type="PANTHER" id="PTHR24359:SF1">
    <property type="entry name" value="INHIBITOR OF NUCLEAR FACTOR KAPPA-B KINASE EPSILON SUBUNIT HOMOLOG 1-RELATED"/>
    <property type="match status" value="1"/>
</dbReference>
<dbReference type="PROSITE" id="PS00108">
    <property type="entry name" value="PROTEIN_KINASE_ST"/>
    <property type="match status" value="1"/>
</dbReference>
<sequence>MSRPTIPGSLAERIAVDLRNLQQSRPEASEIFSSHIARIPDVTPSSDIVEYALYPTESGDTWSEAPLHPTATGDQKDSAGALPVPIRRLGNPKPLRRASSDCGSGDEYEASDSDDAIDSDDGKSIDGNDGLKNTHEYPCSPQDFDHPIGQWHLDTWSDSLYSSAYSSRPPTSVAEWRKMQFDMASHFPKSRKFDGSFDKSESSRPGILEVASPTSYKSARSVFSSYRTAPSTFTGIGIEHSPHDSSRKAKNGAESSHQVISKVTLDAQELAKLIVSKAYTLAGSGHRINTNYMLDTNWTPIVSSIVTYMDTLKGQRQPESLDTVSERIVVEIKRMMSTDEKYETDKIKRYVKWVIGVHVAAYRNNQIVRQPQVFSSDWLEHLRVRGILSDPEDELNWSSRGQHVEYAAGETSEIPLRTEKVLGHSGTALVESVMCRRIRLARKTVRCSRRLTREDAINEVEHLQRLAHSHIVRVVGTYTLKKDLAILLYPAAEWNLEQYMDEIVESKQSDERTSRCDCLSVAIGCLAQTVKFIHDKNVKHMDIKPANVLVRHLGSTIPKYKVYLADFGIARAYQTAAEADTESPTAFTRTYAAPEVVTQEKRGLSADIFSLGCVYMEMVATLASGNHATLNKRRGNHSNLNKRRELQSILFRNGSDRQQTSYEANISQVQHWFENCAAQAGSSLESVPDALLDMLPQMIDRSPQLRPQAWKVAACSWEIMVHTCHDGSEPFEAARRWDN</sequence>
<dbReference type="Gene3D" id="1.10.510.10">
    <property type="entry name" value="Transferase(Phosphotransferase) domain 1"/>
    <property type="match status" value="1"/>
</dbReference>
<dbReference type="SUPFAM" id="SSF56112">
    <property type="entry name" value="Protein kinase-like (PK-like)"/>
    <property type="match status" value="1"/>
</dbReference>
<dbReference type="PROSITE" id="PS50011">
    <property type="entry name" value="PROTEIN_KINASE_DOM"/>
    <property type="match status" value="1"/>
</dbReference>
<dbReference type="InterPro" id="IPR000719">
    <property type="entry name" value="Prot_kinase_dom"/>
</dbReference>
<dbReference type="SMART" id="SM00220">
    <property type="entry name" value="S_TKc"/>
    <property type="match status" value="1"/>
</dbReference>
<dbReference type="GO" id="GO:0005524">
    <property type="term" value="F:ATP binding"/>
    <property type="evidence" value="ECO:0007669"/>
    <property type="project" value="InterPro"/>
</dbReference>
<feature type="compositionally biased region" description="Acidic residues" evidence="1">
    <location>
        <begin position="104"/>
        <end position="119"/>
    </location>
</feature>
<dbReference type="OrthoDB" id="4062651at2759"/>
<feature type="domain" description="Protein kinase" evidence="2">
    <location>
        <begin position="416"/>
        <end position="721"/>
    </location>
</feature>
<feature type="region of interest" description="Disordered" evidence="1">
    <location>
        <begin position="234"/>
        <end position="255"/>
    </location>
</feature>
<dbReference type="GO" id="GO:0004674">
    <property type="term" value="F:protein serine/threonine kinase activity"/>
    <property type="evidence" value="ECO:0007669"/>
    <property type="project" value="TreeGrafter"/>
</dbReference>
<dbReference type="PANTHER" id="PTHR24359">
    <property type="entry name" value="SERINE/THREONINE-PROTEIN KINASE SBK1"/>
    <property type="match status" value="1"/>
</dbReference>
<gene>
    <name evidence="3" type="ORF">N0V89_000425</name>
</gene>
<proteinExistence type="predicted"/>
<reference evidence="3" key="1">
    <citation type="submission" date="2022-10" db="EMBL/GenBank/DDBJ databases">
        <title>Tapping the CABI collections for fungal endophytes: first genome assemblies for Collariella, Neodidymelliopsis, Ascochyta clinopodiicola, Didymella pomorum, Didymosphaeria variabile, Neocosmospora piperis and Neocucurbitaria cava.</title>
        <authorList>
            <person name="Hill R."/>
        </authorList>
    </citation>
    <scope>NUCLEOTIDE SEQUENCE</scope>
    <source>
        <strain evidence="3">IMI 356815</strain>
    </source>
</reference>
<accession>A0A9W9CFP3</accession>
<dbReference type="EMBL" id="JAPEUX010000001">
    <property type="protein sequence ID" value="KAJ4359869.1"/>
    <property type="molecule type" value="Genomic_DNA"/>
</dbReference>
<dbReference type="RefSeq" id="XP_056076071.1">
    <property type="nucleotide sequence ID" value="XM_056209249.1"/>
</dbReference>
<dbReference type="GeneID" id="80903955"/>
<dbReference type="InterPro" id="IPR011009">
    <property type="entry name" value="Kinase-like_dom_sf"/>
</dbReference>
<evidence type="ECO:0000313" key="4">
    <source>
        <dbReference type="Proteomes" id="UP001140513"/>
    </source>
</evidence>
<dbReference type="Proteomes" id="UP001140513">
    <property type="component" value="Unassembled WGS sequence"/>
</dbReference>
<protein>
    <recommendedName>
        <fullName evidence="2">Protein kinase domain-containing protein</fullName>
    </recommendedName>
</protein>
<evidence type="ECO:0000313" key="3">
    <source>
        <dbReference type="EMBL" id="KAJ4359869.1"/>
    </source>
</evidence>
<dbReference type="AlphaFoldDB" id="A0A9W9CFP3"/>
<dbReference type="CDD" id="cd00180">
    <property type="entry name" value="PKc"/>
    <property type="match status" value="1"/>
</dbReference>
<evidence type="ECO:0000256" key="1">
    <source>
        <dbReference type="SAM" id="MobiDB-lite"/>
    </source>
</evidence>
<name>A0A9W9CFP3_9PLEO</name>
<evidence type="ECO:0000259" key="2">
    <source>
        <dbReference type="PROSITE" id="PS50011"/>
    </source>
</evidence>
<feature type="region of interest" description="Disordered" evidence="1">
    <location>
        <begin position="58"/>
        <end position="143"/>
    </location>
</feature>
<comment type="caution">
    <text evidence="3">The sequence shown here is derived from an EMBL/GenBank/DDBJ whole genome shotgun (WGS) entry which is preliminary data.</text>
</comment>
<dbReference type="Pfam" id="PF00069">
    <property type="entry name" value="Pkinase"/>
    <property type="match status" value="1"/>
</dbReference>
<dbReference type="InterPro" id="IPR008271">
    <property type="entry name" value="Ser/Thr_kinase_AS"/>
</dbReference>
<keyword evidence="4" id="KW-1185">Reference proteome</keyword>
<organism evidence="3 4">
    <name type="scientific">Didymosphaeria variabile</name>
    <dbReference type="NCBI Taxonomy" id="1932322"/>
    <lineage>
        <taxon>Eukaryota</taxon>
        <taxon>Fungi</taxon>
        <taxon>Dikarya</taxon>
        <taxon>Ascomycota</taxon>
        <taxon>Pezizomycotina</taxon>
        <taxon>Dothideomycetes</taxon>
        <taxon>Pleosporomycetidae</taxon>
        <taxon>Pleosporales</taxon>
        <taxon>Massarineae</taxon>
        <taxon>Didymosphaeriaceae</taxon>
        <taxon>Didymosphaeria</taxon>
    </lineage>
</organism>